<evidence type="ECO:0000313" key="4">
    <source>
        <dbReference type="Proteomes" id="UP000664534"/>
    </source>
</evidence>
<evidence type="ECO:0000313" key="3">
    <source>
        <dbReference type="EMBL" id="CAF9909991.1"/>
    </source>
</evidence>
<gene>
    <name evidence="3" type="ORF">IMSHALPRED_008524</name>
</gene>
<dbReference type="GO" id="GO:0005737">
    <property type="term" value="C:cytoplasm"/>
    <property type="evidence" value="ECO:0007669"/>
    <property type="project" value="TreeGrafter"/>
</dbReference>
<dbReference type="Proteomes" id="UP000664534">
    <property type="component" value="Unassembled WGS sequence"/>
</dbReference>
<accession>A0A8H3ENP4</accession>
<dbReference type="InterPro" id="IPR036188">
    <property type="entry name" value="FAD/NAD-bd_sf"/>
</dbReference>
<dbReference type="PANTHER" id="PTHR13847:SF284">
    <property type="entry name" value="FAD DEPENDENT OXIDOREDUCTASE DOMAIN-CONTAINING PROTEIN"/>
    <property type="match status" value="1"/>
</dbReference>
<feature type="domain" description="FAD dependent oxidoreductase" evidence="2">
    <location>
        <begin position="42"/>
        <end position="422"/>
    </location>
</feature>
<dbReference type="Pfam" id="PF01266">
    <property type="entry name" value="DAO"/>
    <property type="match status" value="1"/>
</dbReference>
<dbReference type="EMBL" id="CAJPDT010000006">
    <property type="protein sequence ID" value="CAF9909991.1"/>
    <property type="molecule type" value="Genomic_DNA"/>
</dbReference>
<dbReference type="Gene3D" id="3.30.9.10">
    <property type="entry name" value="D-Amino Acid Oxidase, subunit A, domain 2"/>
    <property type="match status" value="1"/>
</dbReference>
<evidence type="ECO:0000256" key="1">
    <source>
        <dbReference type="SAM" id="MobiDB-lite"/>
    </source>
</evidence>
<name>A0A8H3ENP4_9LECA</name>
<dbReference type="OrthoDB" id="429143at2759"/>
<dbReference type="AlphaFoldDB" id="A0A8H3ENP4"/>
<feature type="region of interest" description="Disordered" evidence="1">
    <location>
        <begin position="1"/>
        <end position="34"/>
    </location>
</feature>
<dbReference type="Gene3D" id="3.50.50.60">
    <property type="entry name" value="FAD/NAD(P)-binding domain"/>
    <property type="match status" value="1"/>
</dbReference>
<keyword evidence="4" id="KW-1185">Reference proteome</keyword>
<dbReference type="SUPFAM" id="SSF51905">
    <property type="entry name" value="FAD/NAD(P)-binding domain"/>
    <property type="match status" value="1"/>
</dbReference>
<organism evidence="3 4">
    <name type="scientific">Imshaugia aleurites</name>
    <dbReference type="NCBI Taxonomy" id="172621"/>
    <lineage>
        <taxon>Eukaryota</taxon>
        <taxon>Fungi</taxon>
        <taxon>Dikarya</taxon>
        <taxon>Ascomycota</taxon>
        <taxon>Pezizomycotina</taxon>
        <taxon>Lecanoromycetes</taxon>
        <taxon>OSLEUM clade</taxon>
        <taxon>Lecanoromycetidae</taxon>
        <taxon>Lecanorales</taxon>
        <taxon>Lecanorineae</taxon>
        <taxon>Parmeliaceae</taxon>
        <taxon>Imshaugia</taxon>
    </lineage>
</organism>
<protein>
    <recommendedName>
        <fullName evidence="2">FAD dependent oxidoreductase domain-containing protein</fullName>
    </recommendedName>
</protein>
<reference evidence="3" key="1">
    <citation type="submission" date="2021-03" db="EMBL/GenBank/DDBJ databases">
        <authorList>
            <person name="Tagirdzhanova G."/>
        </authorList>
    </citation>
    <scope>NUCLEOTIDE SEQUENCE</scope>
</reference>
<dbReference type="InterPro" id="IPR006076">
    <property type="entry name" value="FAD-dep_OxRdtase"/>
</dbReference>
<evidence type="ECO:0000259" key="2">
    <source>
        <dbReference type="Pfam" id="PF01266"/>
    </source>
</evidence>
<dbReference type="PANTHER" id="PTHR13847">
    <property type="entry name" value="SARCOSINE DEHYDROGENASE-RELATED"/>
    <property type="match status" value="1"/>
</dbReference>
<proteinExistence type="predicted"/>
<comment type="caution">
    <text evidence="3">The sequence shown here is derived from an EMBL/GenBank/DDBJ whole genome shotgun (WGS) entry which is preliminary data.</text>
</comment>
<sequence length="473" mass="52062">MEERASIRPGLPPQNPTVSYWQDPPSRFSNHRTTSKLPGSVDTLIIGSGITGATLAYRILSQPSPPEVLVLEARTACSGATGRNGGHTKCAAYRQILDNIKDLGEEEAAKIARFGYNCMRNVHAFAREHAIECDSWQGDTVDVIYDQGQWNKAQEAVVELKRVLGAEDPVARYRFWDAEEAEKKFLAQGSLGAISYEAGSLSAYKFVIGVLALALEKGLNLQTETPALKIRKRENGHTGWIVETPRGAIEAKRLVLATNGYTAHLYPQLQGVIVPLRGHMTAQRPGSGLPKDGLATTYSFIYDDGYEYMIPRPQGSVFAGDIMIGGGLTKGPDEGIYEYGTTDDTTTDAIILEYVTNSAAGRFGSNWGHDNSEGRLRRAWTGIMGYSSDGFPLIGQMPGEDDLYIAASFQGLGMVLCFESTRALCEIMTKDDGALDQWFPQSFRVTRDRMKRKFRGRLHAKVPPMDLEMKTQS</sequence>